<proteinExistence type="predicted"/>
<evidence type="ECO:0000313" key="1">
    <source>
        <dbReference type="EMBL" id="GGQ41222.1"/>
    </source>
</evidence>
<accession>A0A918EQU6</accession>
<sequence length="114" mass="11991">MEGRLPLPLMSTAYPHTAAIPRYGVCMASKKVTITLDESLVEALAGAAEEEGIPLSRLVAGAAERELRLRAGRAVIREWQAEHGAFTPEELAAARADMAAADAEYLSSPGVSAA</sequence>
<evidence type="ECO:0000313" key="2">
    <source>
        <dbReference type="Proteomes" id="UP000620156"/>
    </source>
</evidence>
<keyword evidence="2" id="KW-1185">Reference proteome</keyword>
<evidence type="ECO:0008006" key="3">
    <source>
        <dbReference type="Google" id="ProtNLM"/>
    </source>
</evidence>
<organism evidence="1 2">
    <name type="scientific">Streptomyces ruber</name>
    <dbReference type="NCBI Taxonomy" id="83378"/>
    <lineage>
        <taxon>Bacteria</taxon>
        <taxon>Bacillati</taxon>
        <taxon>Actinomycetota</taxon>
        <taxon>Actinomycetes</taxon>
        <taxon>Kitasatosporales</taxon>
        <taxon>Streptomycetaceae</taxon>
        <taxon>Streptomyces</taxon>
    </lineage>
</organism>
<dbReference type="AlphaFoldDB" id="A0A918EQU6"/>
<reference evidence="1" key="1">
    <citation type="journal article" date="2014" name="Int. J. Syst. Evol. Microbiol.">
        <title>Complete genome sequence of Corynebacterium casei LMG S-19264T (=DSM 44701T), isolated from a smear-ripened cheese.</title>
        <authorList>
            <consortium name="US DOE Joint Genome Institute (JGI-PGF)"/>
            <person name="Walter F."/>
            <person name="Albersmeier A."/>
            <person name="Kalinowski J."/>
            <person name="Ruckert C."/>
        </authorList>
    </citation>
    <scope>NUCLEOTIDE SEQUENCE</scope>
    <source>
        <strain evidence="1">JCM 3131</strain>
    </source>
</reference>
<name>A0A918EQU6_9ACTN</name>
<protein>
    <recommendedName>
        <fullName evidence="3">Ribbon-helix-helix protein CopG domain-containing protein</fullName>
    </recommendedName>
</protein>
<comment type="caution">
    <text evidence="1">The sequence shown here is derived from an EMBL/GenBank/DDBJ whole genome shotgun (WGS) entry which is preliminary data.</text>
</comment>
<gene>
    <name evidence="1" type="ORF">GCM10010145_06810</name>
</gene>
<dbReference type="Proteomes" id="UP000620156">
    <property type="component" value="Unassembled WGS sequence"/>
</dbReference>
<dbReference type="EMBL" id="BMQK01000001">
    <property type="protein sequence ID" value="GGQ41222.1"/>
    <property type="molecule type" value="Genomic_DNA"/>
</dbReference>
<reference evidence="1" key="2">
    <citation type="submission" date="2020-09" db="EMBL/GenBank/DDBJ databases">
        <authorList>
            <person name="Sun Q."/>
            <person name="Ohkuma M."/>
        </authorList>
    </citation>
    <scope>NUCLEOTIDE SEQUENCE</scope>
    <source>
        <strain evidence="1">JCM 3131</strain>
    </source>
</reference>